<feature type="compositionally biased region" description="Basic and acidic residues" evidence="9">
    <location>
        <begin position="1"/>
        <end position="12"/>
    </location>
</feature>
<dbReference type="Pfam" id="PF00912">
    <property type="entry name" value="Transgly"/>
    <property type="match status" value="1"/>
</dbReference>
<keyword evidence="10" id="KW-0472">Membrane</keyword>
<reference evidence="13 14" key="1">
    <citation type="submission" date="2019-03" db="EMBL/GenBank/DDBJ databases">
        <title>Genomic Encyclopedia of Type Strains, Phase IV (KMG-IV): sequencing the most valuable type-strain genomes for metagenomic binning, comparative biology and taxonomic classification.</title>
        <authorList>
            <person name="Goeker M."/>
        </authorList>
    </citation>
    <scope>NUCLEOTIDE SEQUENCE [LARGE SCALE GENOMIC DNA]</scope>
    <source>
        <strain evidence="13 14">DSM 45361</strain>
    </source>
</reference>
<accession>A0A4R6SMK3</accession>
<gene>
    <name evidence="13" type="ORF">EV186_1011195</name>
</gene>
<keyword evidence="2" id="KW-0645">Protease</keyword>
<comment type="catalytic activity">
    <reaction evidence="8">
        <text>[GlcNAc-(1-&gt;4)-Mur2Ac(oyl-L-Ala-gamma-D-Glu-L-Lys-D-Ala-D-Ala)](n)-di-trans,octa-cis-undecaprenyl diphosphate + beta-D-GlcNAc-(1-&gt;4)-Mur2Ac(oyl-L-Ala-gamma-D-Glu-L-Lys-D-Ala-D-Ala)-di-trans,octa-cis-undecaprenyl diphosphate = [GlcNAc-(1-&gt;4)-Mur2Ac(oyl-L-Ala-gamma-D-Glu-L-Lys-D-Ala-D-Ala)](n+1)-di-trans,octa-cis-undecaprenyl diphosphate + di-trans,octa-cis-undecaprenyl diphosphate + H(+)</text>
        <dbReference type="Rhea" id="RHEA:23708"/>
        <dbReference type="Rhea" id="RHEA-COMP:9602"/>
        <dbReference type="Rhea" id="RHEA-COMP:9603"/>
        <dbReference type="ChEBI" id="CHEBI:15378"/>
        <dbReference type="ChEBI" id="CHEBI:58405"/>
        <dbReference type="ChEBI" id="CHEBI:60033"/>
        <dbReference type="ChEBI" id="CHEBI:78435"/>
        <dbReference type="EC" id="2.4.99.28"/>
    </reaction>
</comment>
<evidence type="ECO:0000256" key="4">
    <source>
        <dbReference type="ARBA" id="ARBA00022679"/>
    </source>
</evidence>
<dbReference type="Pfam" id="PF00905">
    <property type="entry name" value="Transpeptidase"/>
    <property type="match status" value="1"/>
</dbReference>
<dbReference type="SUPFAM" id="SSF53955">
    <property type="entry name" value="Lysozyme-like"/>
    <property type="match status" value="1"/>
</dbReference>
<evidence type="ECO:0000313" key="13">
    <source>
        <dbReference type="EMBL" id="TDQ05227.1"/>
    </source>
</evidence>
<evidence type="ECO:0000256" key="9">
    <source>
        <dbReference type="SAM" id="MobiDB-lite"/>
    </source>
</evidence>
<dbReference type="EMBL" id="SNXZ01000001">
    <property type="protein sequence ID" value="TDQ05227.1"/>
    <property type="molecule type" value="Genomic_DNA"/>
</dbReference>
<dbReference type="PANTHER" id="PTHR32282:SF34">
    <property type="entry name" value="PENICILLIN-BINDING PROTEIN 1A"/>
    <property type="match status" value="1"/>
</dbReference>
<dbReference type="GO" id="GO:0008955">
    <property type="term" value="F:peptidoglycan glycosyltransferase activity"/>
    <property type="evidence" value="ECO:0007669"/>
    <property type="project" value="UniProtKB-EC"/>
</dbReference>
<feature type="region of interest" description="Disordered" evidence="9">
    <location>
        <begin position="821"/>
        <end position="896"/>
    </location>
</feature>
<proteinExistence type="predicted"/>
<feature type="compositionally biased region" description="Low complexity" evidence="9">
    <location>
        <begin position="871"/>
        <end position="883"/>
    </location>
</feature>
<dbReference type="RefSeq" id="WP_133848016.1">
    <property type="nucleotide sequence ID" value="NZ_SNXZ01000001.1"/>
</dbReference>
<keyword evidence="14" id="KW-1185">Reference proteome</keyword>
<feature type="compositionally biased region" description="Low complexity" evidence="9">
    <location>
        <begin position="80"/>
        <end position="89"/>
    </location>
</feature>
<dbReference type="GO" id="GO:0030288">
    <property type="term" value="C:outer membrane-bounded periplasmic space"/>
    <property type="evidence" value="ECO:0007669"/>
    <property type="project" value="TreeGrafter"/>
</dbReference>
<evidence type="ECO:0000256" key="7">
    <source>
        <dbReference type="ARBA" id="ARBA00034000"/>
    </source>
</evidence>
<feature type="domain" description="Penicillin-binding protein transpeptidase" evidence="11">
    <location>
        <begin position="493"/>
        <end position="759"/>
    </location>
</feature>
<comment type="catalytic activity">
    <reaction evidence="7">
        <text>Preferential cleavage: (Ac)2-L-Lys-D-Ala-|-D-Ala. Also transpeptidation of peptidyl-alanyl moieties that are N-acyl substituents of D-alanine.</text>
        <dbReference type="EC" id="3.4.16.4"/>
    </reaction>
</comment>
<keyword evidence="5" id="KW-0378">Hydrolase</keyword>
<dbReference type="InterPro" id="IPR050396">
    <property type="entry name" value="Glycosyltr_51/Transpeptidase"/>
</dbReference>
<dbReference type="InterPro" id="IPR001264">
    <property type="entry name" value="Glyco_trans_51"/>
</dbReference>
<evidence type="ECO:0000256" key="5">
    <source>
        <dbReference type="ARBA" id="ARBA00022801"/>
    </source>
</evidence>
<keyword evidence="4" id="KW-0808">Transferase</keyword>
<evidence type="ECO:0000256" key="2">
    <source>
        <dbReference type="ARBA" id="ARBA00022670"/>
    </source>
</evidence>
<evidence type="ECO:0000256" key="1">
    <source>
        <dbReference type="ARBA" id="ARBA00022645"/>
    </source>
</evidence>
<dbReference type="GO" id="GO:0006508">
    <property type="term" value="P:proteolysis"/>
    <property type="evidence" value="ECO:0007669"/>
    <property type="project" value="UniProtKB-KW"/>
</dbReference>
<comment type="caution">
    <text evidence="13">The sequence shown here is derived from an EMBL/GenBank/DDBJ whole genome shotgun (WGS) entry which is preliminary data.</text>
</comment>
<dbReference type="PANTHER" id="PTHR32282">
    <property type="entry name" value="BINDING PROTEIN TRANSPEPTIDASE, PUTATIVE-RELATED"/>
    <property type="match status" value="1"/>
</dbReference>
<evidence type="ECO:0000259" key="11">
    <source>
        <dbReference type="Pfam" id="PF00905"/>
    </source>
</evidence>
<evidence type="ECO:0000256" key="6">
    <source>
        <dbReference type="ARBA" id="ARBA00023268"/>
    </source>
</evidence>
<evidence type="ECO:0000259" key="12">
    <source>
        <dbReference type="Pfam" id="PF00912"/>
    </source>
</evidence>
<organism evidence="13 14">
    <name type="scientific">Labedaea rhizosphaerae</name>
    <dbReference type="NCBI Taxonomy" id="598644"/>
    <lineage>
        <taxon>Bacteria</taxon>
        <taxon>Bacillati</taxon>
        <taxon>Actinomycetota</taxon>
        <taxon>Actinomycetes</taxon>
        <taxon>Pseudonocardiales</taxon>
        <taxon>Pseudonocardiaceae</taxon>
        <taxon>Labedaea</taxon>
    </lineage>
</organism>
<feature type="transmembrane region" description="Helical" evidence="10">
    <location>
        <begin position="181"/>
        <end position="201"/>
    </location>
</feature>
<evidence type="ECO:0000256" key="10">
    <source>
        <dbReference type="SAM" id="Phobius"/>
    </source>
</evidence>
<evidence type="ECO:0000256" key="8">
    <source>
        <dbReference type="ARBA" id="ARBA00049902"/>
    </source>
</evidence>
<keyword evidence="6" id="KW-0511">Multifunctional enzyme</keyword>
<keyword evidence="10" id="KW-0812">Transmembrane</keyword>
<keyword evidence="10" id="KW-1133">Transmembrane helix</keyword>
<keyword evidence="3" id="KW-0328">Glycosyltransferase</keyword>
<feature type="compositionally biased region" description="Low complexity" evidence="9">
    <location>
        <begin position="823"/>
        <end position="845"/>
    </location>
</feature>
<dbReference type="Gene3D" id="3.40.710.10">
    <property type="entry name" value="DD-peptidase/beta-lactamase superfamily"/>
    <property type="match status" value="1"/>
</dbReference>
<dbReference type="GO" id="GO:0008658">
    <property type="term" value="F:penicillin binding"/>
    <property type="evidence" value="ECO:0007669"/>
    <property type="project" value="InterPro"/>
</dbReference>
<feature type="region of interest" description="Disordered" evidence="9">
    <location>
        <begin position="1"/>
        <end position="127"/>
    </location>
</feature>
<dbReference type="Proteomes" id="UP000295444">
    <property type="component" value="Unassembled WGS sequence"/>
</dbReference>
<feature type="compositionally biased region" description="Gly residues" evidence="9">
    <location>
        <begin position="884"/>
        <end position="896"/>
    </location>
</feature>
<feature type="domain" description="Glycosyl transferase family 51" evidence="12">
    <location>
        <begin position="232"/>
        <end position="399"/>
    </location>
</feature>
<dbReference type="InterPro" id="IPR023346">
    <property type="entry name" value="Lysozyme-like_dom_sf"/>
</dbReference>
<dbReference type="InterPro" id="IPR001460">
    <property type="entry name" value="PCN-bd_Tpept"/>
</dbReference>
<dbReference type="InterPro" id="IPR036950">
    <property type="entry name" value="PBP_transglycosylase"/>
</dbReference>
<dbReference type="GO" id="GO:0009252">
    <property type="term" value="P:peptidoglycan biosynthetic process"/>
    <property type="evidence" value="ECO:0007669"/>
    <property type="project" value="TreeGrafter"/>
</dbReference>
<evidence type="ECO:0000256" key="3">
    <source>
        <dbReference type="ARBA" id="ARBA00022676"/>
    </source>
</evidence>
<evidence type="ECO:0000313" key="14">
    <source>
        <dbReference type="Proteomes" id="UP000295444"/>
    </source>
</evidence>
<keyword evidence="1 13" id="KW-0121">Carboxypeptidase</keyword>
<feature type="compositionally biased region" description="Basic and acidic residues" evidence="9">
    <location>
        <begin position="19"/>
        <end position="31"/>
    </location>
</feature>
<dbReference type="OrthoDB" id="9766909at2"/>
<dbReference type="AlphaFoldDB" id="A0A4R6SMK3"/>
<dbReference type="SUPFAM" id="SSF56601">
    <property type="entry name" value="beta-lactamase/transpeptidase-like"/>
    <property type="match status" value="1"/>
</dbReference>
<dbReference type="InterPro" id="IPR012338">
    <property type="entry name" value="Beta-lactam/transpept-like"/>
</dbReference>
<dbReference type="Gene3D" id="1.10.3810.10">
    <property type="entry name" value="Biosynthetic peptidoglycan transglycosylase-like"/>
    <property type="match status" value="1"/>
</dbReference>
<feature type="compositionally biased region" description="Pro residues" evidence="9">
    <location>
        <begin position="103"/>
        <end position="115"/>
    </location>
</feature>
<sequence length="896" mass="95951">MNEDEERRRRSGEPAWPTDEDHRKRREEPQERTGFWSPSWDDDGGGSPGGGARPSASKPAWPTDEPADGGRTRHVPVPPRGQQTPGRGAPRPPAGPPRGGRPGGPPPGTPMPGGPDGPTEMLPKADPALRPEPALLTHREPALDEAVDAYDSGPESRELPALTADDKRLRRRRIWRRVRRTAYAMIAVMIIGPIVGFFIAYQTVDVPTPKSVADREGQAITLLWGDGKTVMTKIAPVGSNRKMVEYKDIPQNVLHAVYAAEDSTFETNSGFDITGILAAAYNQATGGVGGGSTITQQYIKKASENEQHTLTRKALEVVKAYKMSKTYDKKDIITAYLNTIYFGRGANGIQAAAQAYFGVDVGKLTTPQAALLAGMIQGPSRSGDQAYVAKRWNYVMNQMVANNWLSPAERSAAQLPKMVDKSKSKTKALTGDMALIQKRVLQEVEIDLGMTEDDIQRQGLTIQTTIDRNAQKYAEQSVKEVMANEPKNLRPALVAVEPNTGAIKAYYGGTEDYDYAWAIQEPGSSFKPFDLVALLKQGKGLGETYDGSDGRKFPGRATPVHNAGPNSSCGKDCTVALAMKRSVNTVFYDMVLNTTGVKPVVQAAQEAGIPKQIPWGDAHDDGSYTMKPLLNEPDGNISIGGGKTQVRTLDMAAAYSTFANGGTRRTPHLVSKIFSADGQLIKQFNDDGTPAFSQDAALNSQIARNVTESLRPIPESSHIPCDKPHDCAGKTGTQQFQDGNTAANANQNAKAWMVGYTQSISTAVSMTAQKNEPIVNGQGKPIYGSGLPGHIWQSFMDKYLKGKNDPAWGLYVPIGKGASEAPDSTFTSTQSSSSQTQSDTTTTTTTRKHGGGGHPGRTTTTTPTEPCGFLGCPTSGTTTTDPPQGGGGPGHGTPGG</sequence>
<protein>
    <submittedName>
        <fullName evidence="13">Membrane peptidoglycan carboxypeptidase</fullName>
    </submittedName>
</protein>
<name>A0A4R6SMK3_LABRH</name>
<dbReference type="GO" id="GO:0009002">
    <property type="term" value="F:serine-type D-Ala-D-Ala carboxypeptidase activity"/>
    <property type="evidence" value="ECO:0007669"/>
    <property type="project" value="UniProtKB-EC"/>
</dbReference>